<dbReference type="SUPFAM" id="SSF89392">
    <property type="entry name" value="Prokaryotic lipoproteins and lipoprotein localization factors"/>
    <property type="match status" value="1"/>
</dbReference>
<feature type="chain" id="PRO_5030025534" evidence="2">
    <location>
        <begin position="19"/>
        <end position="213"/>
    </location>
</feature>
<evidence type="ECO:0000256" key="2">
    <source>
        <dbReference type="SAM" id="SignalP"/>
    </source>
</evidence>
<comment type="caution">
    <text evidence="3">The sequence shown here is derived from an EMBL/GenBank/DDBJ whole genome shotgun (WGS) entry which is preliminary data.</text>
</comment>
<protein>
    <submittedName>
        <fullName evidence="3">Outer membrane lipoprotein-sorting protein</fullName>
    </submittedName>
</protein>
<keyword evidence="3" id="KW-0449">Lipoprotein</keyword>
<dbReference type="RefSeq" id="WP_066433101.1">
    <property type="nucleotide sequence ID" value="NZ_LZRN01000013.1"/>
</dbReference>
<gene>
    <name evidence="3" type="ORF">LX77_02832</name>
</gene>
<dbReference type="Gene3D" id="2.50.20.10">
    <property type="entry name" value="Lipoprotein localisation LolA/LolB/LppX"/>
    <property type="match status" value="1"/>
</dbReference>
<accession>A0A1A7R2N0</accession>
<evidence type="ECO:0000313" key="3">
    <source>
        <dbReference type="EMBL" id="RAJ21078.1"/>
    </source>
</evidence>
<dbReference type="PANTHER" id="PTHR35869:SF1">
    <property type="entry name" value="OUTER-MEMBRANE LIPOPROTEIN CARRIER PROTEIN"/>
    <property type="match status" value="1"/>
</dbReference>
<dbReference type="OrthoDB" id="1491557at2"/>
<dbReference type="Proteomes" id="UP000248987">
    <property type="component" value="Unassembled WGS sequence"/>
</dbReference>
<organism evidence="3 4">
    <name type="scientific">Gelidibacter algens</name>
    <dbReference type="NCBI Taxonomy" id="49280"/>
    <lineage>
        <taxon>Bacteria</taxon>
        <taxon>Pseudomonadati</taxon>
        <taxon>Bacteroidota</taxon>
        <taxon>Flavobacteriia</taxon>
        <taxon>Flavobacteriales</taxon>
        <taxon>Flavobacteriaceae</taxon>
        <taxon>Gelidibacter</taxon>
    </lineage>
</organism>
<dbReference type="CDD" id="cd16325">
    <property type="entry name" value="LolA"/>
    <property type="match status" value="1"/>
</dbReference>
<evidence type="ECO:0000256" key="1">
    <source>
        <dbReference type="ARBA" id="ARBA00022729"/>
    </source>
</evidence>
<dbReference type="EMBL" id="QLLQ01000012">
    <property type="protein sequence ID" value="RAJ21078.1"/>
    <property type="molecule type" value="Genomic_DNA"/>
</dbReference>
<evidence type="ECO:0000313" key="4">
    <source>
        <dbReference type="Proteomes" id="UP000248987"/>
    </source>
</evidence>
<dbReference type="AlphaFoldDB" id="A0A1A7R2N0"/>
<reference evidence="3 4" key="1">
    <citation type="submission" date="2018-06" db="EMBL/GenBank/DDBJ databases">
        <title>Genomic Encyclopedia of Archaeal and Bacterial Type Strains, Phase II (KMG-II): from individual species to whole genera.</title>
        <authorList>
            <person name="Goeker M."/>
        </authorList>
    </citation>
    <scope>NUCLEOTIDE SEQUENCE [LARGE SCALE GENOMIC DNA]</scope>
    <source>
        <strain evidence="3 4">DSM 12408</strain>
    </source>
</reference>
<dbReference type="STRING" id="49280.A9996_08270"/>
<sequence>MKKLIVLAIALLSFSTYAQDVEKAKTLLNEVNAKVKGYKNISIDFKYVLKNTSENINQETRGDVVIEGEKYLLNILGVTRIFDGKTLYTVNPEDEEVTISKNNTEDENTITPSKMLSFYKEGYNYAMDIIQNVGGRKIQYVKLTPIDSNSEIKQVLLGIDAQTKHIYNLIEVGKNGTQTTLTVNSFKTNEPISKTLFTFDANKYKGYYINKLD</sequence>
<dbReference type="PANTHER" id="PTHR35869">
    <property type="entry name" value="OUTER-MEMBRANE LIPOPROTEIN CARRIER PROTEIN"/>
    <property type="match status" value="1"/>
</dbReference>
<keyword evidence="4" id="KW-1185">Reference proteome</keyword>
<proteinExistence type="predicted"/>
<dbReference type="Pfam" id="PF03548">
    <property type="entry name" value="LolA"/>
    <property type="match status" value="1"/>
</dbReference>
<name>A0A1A7R2N0_9FLAO</name>
<dbReference type="InterPro" id="IPR029046">
    <property type="entry name" value="LolA/LolB/LppX"/>
</dbReference>
<dbReference type="InterPro" id="IPR004564">
    <property type="entry name" value="OM_lipoprot_carrier_LolA-like"/>
</dbReference>
<feature type="signal peptide" evidence="2">
    <location>
        <begin position="1"/>
        <end position="18"/>
    </location>
</feature>
<keyword evidence="1 2" id="KW-0732">Signal</keyword>